<dbReference type="KEGG" id="edi:EDI_018330"/>
<protein>
    <submittedName>
        <fullName evidence="3">Meiosis-specific nuclear structural protein, putative</fullName>
    </submittedName>
</protein>
<dbReference type="EMBL" id="DS549206">
    <property type="protein sequence ID" value="EDR26364.1"/>
    <property type="molecule type" value="Genomic_DNA"/>
</dbReference>
<dbReference type="Proteomes" id="UP000008076">
    <property type="component" value="Unassembled WGS sequence"/>
</dbReference>
<name>B0EGI5_ENTDS</name>
<feature type="region of interest" description="Disordered" evidence="2">
    <location>
        <begin position="1"/>
        <end position="24"/>
    </location>
</feature>
<evidence type="ECO:0000313" key="3">
    <source>
        <dbReference type="EMBL" id="EDR26364.1"/>
    </source>
</evidence>
<dbReference type="GeneID" id="5882392"/>
<evidence type="ECO:0000256" key="1">
    <source>
        <dbReference type="SAM" id="Coils"/>
    </source>
</evidence>
<gene>
    <name evidence="3" type="ORF">EDI_018330</name>
</gene>
<dbReference type="VEuPathDB" id="AmoebaDB:EDI_018330"/>
<dbReference type="OrthoDB" id="30049at2759"/>
<dbReference type="AlphaFoldDB" id="B0EGI5"/>
<reference evidence="4" key="1">
    <citation type="submission" date="2007-12" db="EMBL/GenBank/DDBJ databases">
        <title>Annotation of Entamoeba dispar SAW760.</title>
        <authorList>
            <person name="Lorenzi H."/>
            <person name="Inman J."/>
            <person name="Schobel S."/>
            <person name="Amedeo P."/>
            <person name="Caler E."/>
        </authorList>
    </citation>
    <scope>NUCLEOTIDE SEQUENCE [LARGE SCALE GENOMIC DNA]</scope>
    <source>
        <strain evidence="4">ATCC PRA-260 / SAW760</strain>
    </source>
</reference>
<sequence>MEDSISAAKEKEIQKLRNESKELDDEISRMEKQYKEDEERKYEIEREELMRKVEEILKTLESNNEEQMEQLILQAQNELKKRIYQENEIVEGMKREKEEQEKERTERIKIMTNTDEYFIEKIRETKSGYEKIKKENEEISIRNQMIEKEIKEIKEEVKERKRRKEELEQEREKKEKEIKELKAQKNIIKSQIEAIKEDNSIKQCSEEKIKELKETIEKLKYQIENDKTKVKTLEIEKNEQENYKWVLLEDSYAQKDYIKTLLQMYENMYGIKVNKNEEEIIQELYEQHTGIKEWNRYVKTMFDSINKTYH</sequence>
<feature type="compositionally biased region" description="Basic and acidic residues" evidence="2">
    <location>
        <begin position="8"/>
        <end position="24"/>
    </location>
</feature>
<keyword evidence="4" id="KW-1185">Reference proteome</keyword>
<feature type="coiled-coil region" evidence="1">
    <location>
        <begin position="129"/>
        <end position="243"/>
    </location>
</feature>
<accession>B0EGI5</accession>
<dbReference type="OMA" id="RESEYSA"/>
<dbReference type="RefSeq" id="XP_001737357.1">
    <property type="nucleotide sequence ID" value="XM_001737305.1"/>
</dbReference>
<evidence type="ECO:0000256" key="2">
    <source>
        <dbReference type="SAM" id="MobiDB-lite"/>
    </source>
</evidence>
<evidence type="ECO:0000313" key="4">
    <source>
        <dbReference type="Proteomes" id="UP000008076"/>
    </source>
</evidence>
<proteinExistence type="predicted"/>
<dbReference type="eggNOG" id="ENOG502S8EN">
    <property type="taxonomic scope" value="Eukaryota"/>
</dbReference>
<keyword evidence="1" id="KW-0175">Coiled coil</keyword>
<organism evidence="4">
    <name type="scientific">Entamoeba dispar (strain ATCC PRA-260 / SAW760)</name>
    <dbReference type="NCBI Taxonomy" id="370354"/>
    <lineage>
        <taxon>Eukaryota</taxon>
        <taxon>Amoebozoa</taxon>
        <taxon>Evosea</taxon>
        <taxon>Archamoebae</taxon>
        <taxon>Mastigamoebida</taxon>
        <taxon>Entamoebidae</taxon>
        <taxon>Entamoeba</taxon>
    </lineage>
</organism>